<dbReference type="Gene3D" id="1.10.10.60">
    <property type="entry name" value="Homeodomain-like"/>
    <property type="match status" value="2"/>
</dbReference>
<dbReference type="SUPFAM" id="SSF51182">
    <property type="entry name" value="RmlC-like cupins"/>
    <property type="match status" value="1"/>
</dbReference>
<dbReference type="InterPro" id="IPR011051">
    <property type="entry name" value="RmlC_Cupin_sf"/>
</dbReference>
<name>A0A918QEL4_9BACT</name>
<dbReference type="InterPro" id="IPR018062">
    <property type="entry name" value="HTH_AraC-typ_CS"/>
</dbReference>
<keyword evidence="1" id="KW-0805">Transcription regulation</keyword>
<dbReference type="Proteomes" id="UP000619457">
    <property type="component" value="Unassembled WGS sequence"/>
</dbReference>
<reference evidence="5" key="1">
    <citation type="journal article" date="2014" name="Int. J. Syst. Evol. Microbiol.">
        <title>Complete genome sequence of Corynebacterium casei LMG S-19264T (=DSM 44701T), isolated from a smear-ripened cheese.</title>
        <authorList>
            <consortium name="US DOE Joint Genome Institute (JGI-PGF)"/>
            <person name="Walter F."/>
            <person name="Albersmeier A."/>
            <person name="Kalinowski J."/>
            <person name="Ruckert C."/>
        </authorList>
    </citation>
    <scope>NUCLEOTIDE SEQUENCE</scope>
    <source>
        <strain evidence="5">KCTC 12368</strain>
    </source>
</reference>
<sequence>MKPLLFKIAKSEEQSVKVLEEDYPYFYDSLHYHIETQIMVILEGRGTYFIGDAIGNFTAGDIFLIGSNLPHFFRSDPSYYAADSCLRAKNISILFALENLGEAFLNLPEVYPIKSLLQASKRGLQVHGSSRERLFRAAQKASQKKGLRRILHLLKQLNHLVMSEEITTLSHIVFEPMSSPGDTKKVNSVVHFIMLNFNKDISLADAADVANLSTNSFCRFFKKHTRKTFSQFLNEIRIGHACKQLIEEAYSVKEVAFDSGYYNISYFNRQFKLITSYTPSEYLKAHKNTRNLAN</sequence>
<feature type="domain" description="HTH araC/xylS-type" evidence="4">
    <location>
        <begin position="187"/>
        <end position="285"/>
    </location>
</feature>
<dbReference type="GO" id="GO:0003700">
    <property type="term" value="F:DNA-binding transcription factor activity"/>
    <property type="evidence" value="ECO:0007669"/>
    <property type="project" value="InterPro"/>
</dbReference>
<evidence type="ECO:0000313" key="6">
    <source>
        <dbReference type="Proteomes" id="UP000619457"/>
    </source>
</evidence>
<dbReference type="SUPFAM" id="SSF46689">
    <property type="entry name" value="Homeodomain-like"/>
    <property type="match status" value="2"/>
</dbReference>
<dbReference type="InterPro" id="IPR003313">
    <property type="entry name" value="AraC-bd"/>
</dbReference>
<accession>A0A918QEL4</accession>
<dbReference type="PROSITE" id="PS00041">
    <property type="entry name" value="HTH_ARAC_FAMILY_1"/>
    <property type="match status" value="1"/>
</dbReference>
<evidence type="ECO:0000256" key="2">
    <source>
        <dbReference type="ARBA" id="ARBA00023125"/>
    </source>
</evidence>
<evidence type="ECO:0000259" key="4">
    <source>
        <dbReference type="PROSITE" id="PS01124"/>
    </source>
</evidence>
<keyword evidence="3" id="KW-0804">Transcription</keyword>
<evidence type="ECO:0000256" key="3">
    <source>
        <dbReference type="ARBA" id="ARBA00023163"/>
    </source>
</evidence>
<dbReference type="SMART" id="SM00342">
    <property type="entry name" value="HTH_ARAC"/>
    <property type="match status" value="1"/>
</dbReference>
<dbReference type="PROSITE" id="PS01124">
    <property type="entry name" value="HTH_ARAC_FAMILY_2"/>
    <property type="match status" value="1"/>
</dbReference>
<dbReference type="PANTHER" id="PTHR43280">
    <property type="entry name" value="ARAC-FAMILY TRANSCRIPTIONAL REGULATOR"/>
    <property type="match status" value="1"/>
</dbReference>
<evidence type="ECO:0000313" key="5">
    <source>
        <dbReference type="EMBL" id="GGZ41928.1"/>
    </source>
</evidence>
<reference evidence="5" key="2">
    <citation type="submission" date="2020-09" db="EMBL/GenBank/DDBJ databases">
        <authorList>
            <person name="Sun Q."/>
            <person name="Kim S."/>
        </authorList>
    </citation>
    <scope>NUCLEOTIDE SEQUENCE</scope>
    <source>
        <strain evidence="5">KCTC 12368</strain>
    </source>
</reference>
<dbReference type="InterPro" id="IPR018060">
    <property type="entry name" value="HTH_AraC"/>
</dbReference>
<keyword evidence="6" id="KW-1185">Reference proteome</keyword>
<keyword evidence="2" id="KW-0238">DNA-binding</keyword>
<gene>
    <name evidence="5" type="ORF">GCM10007049_38940</name>
</gene>
<dbReference type="GO" id="GO:0043565">
    <property type="term" value="F:sequence-specific DNA binding"/>
    <property type="evidence" value="ECO:0007669"/>
    <property type="project" value="InterPro"/>
</dbReference>
<proteinExistence type="predicted"/>
<dbReference type="InterPro" id="IPR009057">
    <property type="entry name" value="Homeodomain-like_sf"/>
</dbReference>
<protein>
    <submittedName>
        <fullName evidence="5">AraC family transcriptional regulator</fullName>
    </submittedName>
</protein>
<organism evidence="5 6">
    <name type="scientific">Echinicola pacifica</name>
    <dbReference type="NCBI Taxonomy" id="346377"/>
    <lineage>
        <taxon>Bacteria</taxon>
        <taxon>Pseudomonadati</taxon>
        <taxon>Bacteroidota</taxon>
        <taxon>Cytophagia</taxon>
        <taxon>Cytophagales</taxon>
        <taxon>Cyclobacteriaceae</taxon>
        <taxon>Echinicola</taxon>
    </lineage>
</organism>
<dbReference type="Pfam" id="PF12833">
    <property type="entry name" value="HTH_18"/>
    <property type="match status" value="1"/>
</dbReference>
<dbReference type="AlphaFoldDB" id="A0A918QEL4"/>
<dbReference type="RefSeq" id="WP_018473819.1">
    <property type="nucleotide sequence ID" value="NZ_BMWX01000012.1"/>
</dbReference>
<dbReference type="EMBL" id="BMWX01000012">
    <property type="protein sequence ID" value="GGZ41928.1"/>
    <property type="molecule type" value="Genomic_DNA"/>
</dbReference>
<comment type="caution">
    <text evidence="5">The sequence shown here is derived from an EMBL/GenBank/DDBJ whole genome shotgun (WGS) entry which is preliminary data.</text>
</comment>
<dbReference type="Pfam" id="PF02311">
    <property type="entry name" value="AraC_binding"/>
    <property type="match status" value="1"/>
</dbReference>
<dbReference type="Gene3D" id="2.60.120.10">
    <property type="entry name" value="Jelly Rolls"/>
    <property type="match status" value="1"/>
</dbReference>
<evidence type="ECO:0000256" key="1">
    <source>
        <dbReference type="ARBA" id="ARBA00023015"/>
    </source>
</evidence>
<dbReference type="InterPro" id="IPR014710">
    <property type="entry name" value="RmlC-like_jellyroll"/>
</dbReference>
<dbReference type="PANTHER" id="PTHR43280:SF27">
    <property type="entry name" value="TRANSCRIPTIONAL REGULATOR MTLR"/>
    <property type="match status" value="1"/>
</dbReference>